<dbReference type="PANTHER" id="PTHR46782">
    <property type="entry name" value="OS01G0757700 PROTEIN"/>
    <property type="match status" value="1"/>
</dbReference>
<protein>
    <submittedName>
        <fullName evidence="1">Uncharacterized protein</fullName>
    </submittedName>
</protein>
<keyword evidence="2" id="KW-1185">Reference proteome</keyword>
<dbReference type="PANTHER" id="PTHR46782:SF1">
    <property type="entry name" value="OS01G0757700 PROTEIN"/>
    <property type="match status" value="1"/>
</dbReference>
<name>A0AAP0S8T0_LIQFO</name>
<organism evidence="1 2">
    <name type="scientific">Liquidambar formosana</name>
    <name type="common">Formosan gum</name>
    <dbReference type="NCBI Taxonomy" id="63359"/>
    <lineage>
        <taxon>Eukaryota</taxon>
        <taxon>Viridiplantae</taxon>
        <taxon>Streptophyta</taxon>
        <taxon>Embryophyta</taxon>
        <taxon>Tracheophyta</taxon>
        <taxon>Spermatophyta</taxon>
        <taxon>Magnoliopsida</taxon>
        <taxon>eudicotyledons</taxon>
        <taxon>Gunneridae</taxon>
        <taxon>Pentapetalae</taxon>
        <taxon>Saxifragales</taxon>
        <taxon>Altingiaceae</taxon>
        <taxon>Liquidambar</taxon>
    </lineage>
</organism>
<dbReference type="InterPro" id="IPR044646">
    <property type="entry name" value="EMB1417-like"/>
</dbReference>
<reference evidence="1 2" key="1">
    <citation type="journal article" date="2024" name="Plant J.">
        <title>Genome sequences and population genomics reveal climatic adaptation and genomic divergence between two closely related sweetgum species.</title>
        <authorList>
            <person name="Xu W.Q."/>
            <person name="Ren C.Q."/>
            <person name="Zhang X.Y."/>
            <person name="Comes H.P."/>
            <person name="Liu X.H."/>
            <person name="Li Y.G."/>
            <person name="Kettle C.J."/>
            <person name="Jalonen R."/>
            <person name="Gaisberger H."/>
            <person name="Ma Y.Z."/>
            <person name="Qiu Y.X."/>
        </authorList>
    </citation>
    <scope>NUCLEOTIDE SEQUENCE [LARGE SCALE GENOMIC DNA]</scope>
    <source>
        <strain evidence="1">Hangzhou</strain>
    </source>
</reference>
<dbReference type="EMBL" id="JBBPBK010000001">
    <property type="protein sequence ID" value="KAK9291853.1"/>
    <property type="molecule type" value="Genomic_DNA"/>
</dbReference>
<proteinExistence type="predicted"/>
<evidence type="ECO:0000313" key="2">
    <source>
        <dbReference type="Proteomes" id="UP001415857"/>
    </source>
</evidence>
<accession>A0AAP0S8T0</accession>
<comment type="caution">
    <text evidence="1">The sequence shown here is derived from an EMBL/GenBank/DDBJ whole genome shotgun (WGS) entry which is preliminary data.</text>
</comment>
<dbReference type="AlphaFoldDB" id="A0AAP0S8T0"/>
<gene>
    <name evidence="1" type="ORF">L1049_019803</name>
</gene>
<sequence length="111" mass="12735">MLSLRYSPAIITRRFESIKVSKNTRSIVVCAAKGPRPRYPRVWKSRNRIGTISKSAKLVECIKGLSNVKEEVYGALDSFIAWELEFPLITVKKALKTLENEKEWKRIIQGV</sequence>
<dbReference type="Proteomes" id="UP001415857">
    <property type="component" value="Unassembled WGS sequence"/>
</dbReference>
<evidence type="ECO:0000313" key="1">
    <source>
        <dbReference type="EMBL" id="KAK9291853.1"/>
    </source>
</evidence>